<name>A0ABW5RZT3_9BACL</name>
<gene>
    <name evidence="1" type="ORF">ACFSUE_01085</name>
</gene>
<protein>
    <submittedName>
        <fullName evidence="1">DUF523 domain-containing protein</fullName>
    </submittedName>
</protein>
<evidence type="ECO:0000313" key="1">
    <source>
        <dbReference type="EMBL" id="MFD2692242.1"/>
    </source>
</evidence>
<dbReference type="PANTHER" id="PTHR30087">
    <property type="entry name" value="INNER MEMBRANE PROTEIN"/>
    <property type="match status" value="1"/>
</dbReference>
<keyword evidence="2" id="KW-1185">Reference proteome</keyword>
<dbReference type="Pfam" id="PF04463">
    <property type="entry name" value="2-thiour_desulf"/>
    <property type="match status" value="1"/>
</dbReference>
<dbReference type="RefSeq" id="WP_253058657.1">
    <property type="nucleotide sequence ID" value="NZ_JAMXWM010000003.1"/>
</dbReference>
<accession>A0ABW5RZT3</accession>
<organism evidence="1 2">
    <name type="scientific">Sporolactobacillus shoreicorticis</name>
    <dbReference type="NCBI Taxonomy" id="1923877"/>
    <lineage>
        <taxon>Bacteria</taxon>
        <taxon>Bacillati</taxon>
        <taxon>Bacillota</taxon>
        <taxon>Bacilli</taxon>
        <taxon>Bacillales</taxon>
        <taxon>Sporolactobacillaceae</taxon>
        <taxon>Sporolactobacillus</taxon>
    </lineage>
</organism>
<dbReference type="InterPro" id="IPR007553">
    <property type="entry name" value="2-thiour_desulf"/>
</dbReference>
<reference evidence="2" key="1">
    <citation type="journal article" date="2019" name="Int. J. Syst. Evol. Microbiol.">
        <title>The Global Catalogue of Microorganisms (GCM) 10K type strain sequencing project: providing services to taxonomists for standard genome sequencing and annotation.</title>
        <authorList>
            <consortium name="The Broad Institute Genomics Platform"/>
            <consortium name="The Broad Institute Genome Sequencing Center for Infectious Disease"/>
            <person name="Wu L."/>
            <person name="Ma J."/>
        </authorList>
    </citation>
    <scope>NUCLEOTIDE SEQUENCE [LARGE SCALE GENOMIC DNA]</scope>
    <source>
        <strain evidence="2">TISTR 2466</strain>
    </source>
</reference>
<dbReference type="Proteomes" id="UP001597399">
    <property type="component" value="Unassembled WGS sequence"/>
</dbReference>
<proteinExistence type="predicted"/>
<dbReference type="PANTHER" id="PTHR30087:SF1">
    <property type="entry name" value="HYPOTHETICAL CYTOSOLIC PROTEIN"/>
    <property type="match status" value="1"/>
</dbReference>
<sequence>MIVVSSCLAGLAVRYNKSDCLDKKIKELINREEAVSVCPELLGGFSIPREPTEIIGGDGKNVLERTAKVVTRSGTDVTEQYINGAYLTLKKVKECHAVDGSGVTAALLEKNAIKVVSEERLDEIL</sequence>
<dbReference type="EMBL" id="JBHUMQ010000001">
    <property type="protein sequence ID" value="MFD2692242.1"/>
    <property type="molecule type" value="Genomic_DNA"/>
</dbReference>
<comment type="caution">
    <text evidence="1">The sequence shown here is derived from an EMBL/GenBank/DDBJ whole genome shotgun (WGS) entry which is preliminary data.</text>
</comment>
<evidence type="ECO:0000313" key="2">
    <source>
        <dbReference type="Proteomes" id="UP001597399"/>
    </source>
</evidence>